<keyword evidence="2" id="KW-0732">Signal</keyword>
<dbReference type="PATRIC" id="fig|1219045.3.peg.2441"/>
<gene>
    <name evidence="3" type="ORF">BV98_002407</name>
</gene>
<feature type="chain" id="PRO_5001813251" description="Lipoprotein" evidence="2">
    <location>
        <begin position="25"/>
        <end position="531"/>
    </location>
</feature>
<dbReference type="OrthoDB" id="237393at2"/>
<feature type="compositionally biased region" description="Pro residues" evidence="1">
    <location>
        <begin position="40"/>
        <end position="56"/>
    </location>
</feature>
<sequence>MAKMNRITTILLAGCASAALSACGADDIASPGEGTIVLPAPTPSPSPTPTPTPTPTPGQVTAAANCPTIPGAVQLTNRGTISDNNGNSWRNCGFPARFTETTTIPKVAGVIYSLPGRVDVGTDQGAASTNTEVTLNVDPGVVVFASTGNAYLAVNRGNRINAVGTASQPIIFTSESNVLGTANDQTSQQWGGVVLLGRARITDCLAPGAAPGTAACERDTEGSSGALYGGANDADNSGRMSYVQIRYSGFALAGGSELQGLTPSGVGSGTQLDHIQVHNSSDDGIEAFGGNVHFKHLVLTGNEDDNFDSDVGYRGTVQYVISAQRANNDIGDGFLETDSNGGAEANNSEDALPRQYLKIANFTYIHRSTTGSNGAAMLLRGGADLTLVNGLIVAPTNSCLRIDSTTTVRDADTALQDAGKPRYISVAMQCNSTPYKGSRGVDAATVQSIFEAGPNSTISYTPSLTSLFINGATETALTAIDPKTIDSAFDTTNYVGAVKDSNDTWYAGWTCNSVTASFGSASGSCTAIPTT</sequence>
<reference evidence="3" key="1">
    <citation type="submission" date="2014-08" db="EMBL/GenBank/DDBJ databases">
        <title>Draft genome sequences of Sphingobium herbicidovorans.</title>
        <authorList>
            <person name="Gan H.M."/>
            <person name="Gan H.Y."/>
            <person name="Savka M.A."/>
        </authorList>
    </citation>
    <scope>NUCLEOTIDE SEQUENCE [LARGE SCALE GENOMIC DNA]</scope>
    <source>
        <strain evidence="3">NBRC 16415</strain>
    </source>
</reference>
<dbReference type="eggNOG" id="COG2182">
    <property type="taxonomic scope" value="Bacteria"/>
</dbReference>
<protein>
    <recommendedName>
        <fullName evidence="5">Lipoprotein</fullName>
    </recommendedName>
</protein>
<organism evidence="3 4">
    <name type="scientific">Sphingobium herbicidovorans (strain ATCC 700291 / DSM 11019 / CCUG 56400 / KCTC 2939 / LMG 18315 / NBRC 16415 / MH)</name>
    <name type="common">Sphingomonas herbicidovorans</name>
    <dbReference type="NCBI Taxonomy" id="1219045"/>
    <lineage>
        <taxon>Bacteria</taxon>
        <taxon>Pseudomonadati</taxon>
        <taxon>Pseudomonadota</taxon>
        <taxon>Alphaproteobacteria</taxon>
        <taxon>Sphingomonadales</taxon>
        <taxon>Sphingomonadaceae</taxon>
        <taxon>Sphingobium</taxon>
    </lineage>
</organism>
<dbReference type="AlphaFoldDB" id="A0A086P883"/>
<dbReference type="EMBL" id="JFZA02000023">
    <property type="protein sequence ID" value="KFG89601.1"/>
    <property type="molecule type" value="Genomic_DNA"/>
</dbReference>
<dbReference type="RefSeq" id="WP_037466343.1">
    <property type="nucleotide sequence ID" value="NZ_BCZD01000008.1"/>
</dbReference>
<dbReference type="STRING" id="76947.GCA_002080435_02849"/>
<keyword evidence="4" id="KW-1185">Reference proteome</keyword>
<evidence type="ECO:0000256" key="2">
    <source>
        <dbReference type="SAM" id="SignalP"/>
    </source>
</evidence>
<accession>A0A086P883</accession>
<evidence type="ECO:0000313" key="3">
    <source>
        <dbReference type="EMBL" id="KFG89601.1"/>
    </source>
</evidence>
<name>A0A086P883_SPHHM</name>
<dbReference type="PANTHER" id="PTHR41339">
    <property type="entry name" value="LIPL48"/>
    <property type="match status" value="1"/>
</dbReference>
<evidence type="ECO:0008006" key="5">
    <source>
        <dbReference type="Google" id="ProtNLM"/>
    </source>
</evidence>
<dbReference type="PANTHER" id="PTHR41339:SF1">
    <property type="entry name" value="SECRETED PROTEIN"/>
    <property type="match status" value="1"/>
</dbReference>
<evidence type="ECO:0000256" key="1">
    <source>
        <dbReference type="SAM" id="MobiDB-lite"/>
    </source>
</evidence>
<dbReference type="Proteomes" id="UP000024284">
    <property type="component" value="Unassembled WGS sequence"/>
</dbReference>
<proteinExistence type="predicted"/>
<dbReference type="PROSITE" id="PS51257">
    <property type="entry name" value="PROKAR_LIPOPROTEIN"/>
    <property type="match status" value="1"/>
</dbReference>
<comment type="caution">
    <text evidence="3">The sequence shown here is derived from an EMBL/GenBank/DDBJ whole genome shotgun (WGS) entry which is preliminary data.</text>
</comment>
<feature type="signal peptide" evidence="2">
    <location>
        <begin position="1"/>
        <end position="24"/>
    </location>
</feature>
<evidence type="ECO:0000313" key="4">
    <source>
        <dbReference type="Proteomes" id="UP000024284"/>
    </source>
</evidence>
<feature type="region of interest" description="Disordered" evidence="1">
    <location>
        <begin position="34"/>
        <end position="58"/>
    </location>
</feature>